<dbReference type="Proteomes" id="UP000054248">
    <property type="component" value="Unassembled WGS sequence"/>
</dbReference>
<proteinExistence type="predicted"/>
<feature type="region of interest" description="Disordered" evidence="1">
    <location>
        <begin position="293"/>
        <end position="320"/>
    </location>
</feature>
<dbReference type="AlphaFoldDB" id="A0A0C3L8B3"/>
<dbReference type="HOGENOM" id="CLU_744318_0_0_1"/>
<evidence type="ECO:0000313" key="3">
    <source>
        <dbReference type="Proteomes" id="UP000054248"/>
    </source>
</evidence>
<gene>
    <name evidence="2" type="ORF">M407DRAFT_5781</name>
</gene>
<dbReference type="EMBL" id="KN822975">
    <property type="protein sequence ID" value="KIO30078.1"/>
    <property type="molecule type" value="Genomic_DNA"/>
</dbReference>
<reference evidence="2 3" key="1">
    <citation type="submission" date="2014-04" db="EMBL/GenBank/DDBJ databases">
        <authorList>
            <consortium name="DOE Joint Genome Institute"/>
            <person name="Kuo A."/>
            <person name="Girlanda M."/>
            <person name="Perotto S."/>
            <person name="Kohler A."/>
            <person name="Nagy L.G."/>
            <person name="Floudas D."/>
            <person name="Copeland A."/>
            <person name="Barry K.W."/>
            <person name="Cichocki N."/>
            <person name="Veneault-Fourrey C."/>
            <person name="LaButti K."/>
            <person name="Lindquist E.A."/>
            <person name="Lipzen A."/>
            <person name="Lundell T."/>
            <person name="Morin E."/>
            <person name="Murat C."/>
            <person name="Sun H."/>
            <person name="Tunlid A."/>
            <person name="Henrissat B."/>
            <person name="Grigoriev I.V."/>
            <person name="Hibbett D.S."/>
            <person name="Martin F."/>
            <person name="Nordberg H.P."/>
            <person name="Cantor M.N."/>
            <person name="Hua S.X."/>
        </authorList>
    </citation>
    <scope>NUCLEOTIDE SEQUENCE [LARGE SCALE GENOMIC DNA]</scope>
    <source>
        <strain evidence="2 3">MUT 4182</strain>
    </source>
</reference>
<accession>A0A0C3L8B3</accession>
<evidence type="ECO:0000256" key="1">
    <source>
        <dbReference type="SAM" id="MobiDB-lite"/>
    </source>
</evidence>
<dbReference type="OrthoDB" id="2686689at2759"/>
<evidence type="ECO:0000313" key="2">
    <source>
        <dbReference type="EMBL" id="KIO30078.1"/>
    </source>
</evidence>
<organism evidence="2 3">
    <name type="scientific">Tulasnella calospora MUT 4182</name>
    <dbReference type="NCBI Taxonomy" id="1051891"/>
    <lineage>
        <taxon>Eukaryota</taxon>
        <taxon>Fungi</taxon>
        <taxon>Dikarya</taxon>
        <taxon>Basidiomycota</taxon>
        <taxon>Agaricomycotina</taxon>
        <taxon>Agaricomycetes</taxon>
        <taxon>Cantharellales</taxon>
        <taxon>Tulasnellaceae</taxon>
        <taxon>Tulasnella</taxon>
    </lineage>
</organism>
<name>A0A0C3L8B3_9AGAM</name>
<sequence>MLSGEQLRECCFLVIKAFTSPPPPFPQNTMNPTPSTAPQDQVVHAFRARYYQLQHAVGAATTAEQGDSVVLSRLRDELDEFSVTLRQHRAALGEEGTTISTNISLLREEVWQAYQQVLDRSHHGTHHPVSYIRTGRSGRPRAVIDREWLTWAVQHHSTSAIATFLNLGRPEPQEYPFEPSSTCAQHISSPESHDMATSQLTMGGAKDWNEVGQEGSGIAGDMPSLEPIGRERQNLAQARSYTSRAISQLSDEDLDELIQGIRVHYPNAGLAMLHGSLHAVGHRVPREQVRAQDGVTEEATAMAQPDQPRGTNGAPDNLNEVTVEEPSCDLSATDVTSLYDFILPLLDSSDSHSLAQRWVQGLAFCRGQSSEF</sequence>
<protein>
    <submittedName>
        <fullName evidence="2">Uncharacterized protein</fullName>
    </submittedName>
</protein>
<reference evidence="3" key="2">
    <citation type="submission" date="2015-01" db="EMBL/GenBank/DDBJ databases">
        <title>Evolutionary Origins and Diversification of the Mycorrhizal Mutualists.</title>
        <authorList>
            <consortium name="DOE Joint Genome Institute"/>
            <consortium name="Mycorrhizal Genomics Consortium"/>
            <person name="Kohler A."/>
            <person name="Kuo A."/>
            <person name="Nagy L.G."/>
            <person name="Floudas D."/>
            <person name="Copeland A."/>
            <person name="Barry K.W."/>
            <person name="Cichocki N."/>
            <person name="Veneault-Fourrey C."/>
            <person name="LaButti K."/>
            <person name="Lindquist E.A."/>
            <person name="Lipzen A."/>
            <person name="Lundell T."/>
            <person name="Morin E."/>
            <person name="Murat C."/>
            <person name="Riley R."/>
            <person name="Ohm R."/>
            <person name="Sun H."/>
            <person name="Tunlid A."/>
            <person name="Henrissat B."/>
            <person name="Grigoriev I.V."/>
            <person name="Hibbett D.S."/>
            <person name="Martin F."/>
        </authorList>
    </citation>
    <scope>NUCLEOTIDE SEQUENCE [LARGE SCALE GENOMIC DNA]</scope>
    <source>
        <strain evidence="3">MUT 4182</strain>
    </source>
</reference>
<keyword evidence="3" id="KW-1185">Reference proteome</keyword>